<name>A0A561WLN7_ACTTI</name>
<gene>
    <name evidence="5" type="ORF">FHX34_1021347</name>
</gene>
<evidence type="ECO:0000256" key="1">
    <source>
        <dbReference type="ARBA" id="ARBA00022630"/>
    </source>
</evidence>
<accession>A0A561WLN7</accession>
<evidence type="ECO:0000256" key="2">
    <source>
        <dbReference type="ARBA" id="ARBA00022827"/>
    </source>
</evidence>
<feature type="domain" description="Acyl-CoA dehydrogenase/oxidase N-terminal" evidence="4">
    <location>
        <begin position="37"/>
        <end position="94"/>
    </location>
</feature>
<dbReference type="SUPFAM" id="SSF47203">
    <property type="entry name" value="Acyl-CoA dehydrogenase C-terminal domain-like"/>
    <property type="match status" value="1"/>
</dbReference>
<evidence type="ECO:0000313" key="5">
    <source>
        <dbReference type="EMBL" id="TWG24784.1"/>
    </source>
</evidence>
<protein>
    <submittedName>
        <fullName evidence="5">Alkylation response protein AidB-like acyl-CoA dehydrogenase</fullName>
    </submittedName>
</protein>
<dbReference type="Gene3D" id="1.20.140.10">
    <property type="entry name" value="Butyryl-CoA Dehydrogenase, subunit A, domain 3"/>
    <property type="match status" value="1"/>
</dbReference>
<dbReference type="Gene3D" id="1.10.540.10">
    <property type="entry name" value="Acyl-CoA dehydrogenase/oxidase, N-terminal domain"/>
    <property type="match status" value="1"/>
</dbReference>
<dbReference type="PANTHER" id="PTHR43884">
    <property type="entry name" value="ACYL-COA DEHYDROGENASE"/>
    <property type="match status" value="1"/>
</dbReference>
<dbReference type="RefSeq" id="WP_122977840.1">
    <property type="nucleotide sequence ID" value="NZ_BOMX01000107.1"/>
</dbReference>
<keyword evidence="6" id="KW-1185">Reference proteome</keyword>
<evidence type="ECO:0000259" key="4">
    <source>
        <dbReference type="Pfam" id="PF02771"/>
    </source>
</evidence>
<dbReference type="Gene3D" id="2.40.110.10">
    <property type="entry name" value="Butyryl-CoA Dehydrogenase, subunit A, domain 2"/>
    <property type="match status" value="1"/>
</dbReference>
<sequence length="379" mass="39297">MRSLDIAREACEASHPGLLKALSEHSLSELERPGGPAVKLFRDHGGAGLLVPRDFGGAGAGALTAVRINRALGAASPSLGAAVTMHHFTAGMLYSLTGSAGRLTGAQLGLLERVAGERLLMASAWAEGRSSQNILVPAVKAEPAPGGGFVVNGVKKPCSLARSMDLLTASVAVPGDDGESLAVLLIPADTPGISVHPFWSNPVLAAAESEEVRLEDVHVPEDLVIRTVPDDPTRLDDLQSAGFVWFVMLISSVYTGAASALTERVLKAGRGSVTDRAALGVQLDSAVGLLEGVARAVDAGELNEDVVAAALVARYAVQDHLVRVADLAVETLGGIAWIKDPEIAYLASAVRPLAFHPPSRASAAEPLIDYFSGEPLRLS</sequence>
<dbReference type="GO" id="GO:0003995">
    <property type="term" value="F:acyl-CoA dehydrogenase activity"/>
    <property type="evidence" value="ECO:0007669"/>
    <property type="project" value="TreeGrafter"/>
</dbReference>
<dbReference type="InterPro" id="IPR009100">
    <property type="entry name" value="AcylCoA_DH/oxidase_NM_dom_sf"/>
</dbReference>
<dbReference type="AlphaFoldDB" id="A0A561WLN7"/>
<dbReference type="SUPFAM" id="SSF56645">
    <property type="entry name" value="Acyl-CoA dehydrogenase NM domain-like"/>
    <property type="match status" value="1"/>
</dbReference>
<evidence type="ECO:0000256" key="3">
    <source>
        <dbReference type="ARBA" id="ARBA00023002"/>
    </source>
</evidence>
<dbReference type="GO" id="GO:0050660">
    <property type="term" value="F:flavin adenine dinucleotide binding"/>
    <property type="evidence" value="ECO:0007669"/>
    <property type="project" value="InterPro"/>
</dbReference>
<keyword evidence="3" id="KW-0560">Oxidoreductase</keyword>
<dbReference type="InterPro" id="IPR046373">
    <property type="entry name" value="Acyl-CoA_Oxase/DH_mid-dom_sf"/>
</dbReference>
<proteinExistence type="predicted"/>
<dbReference type="InterPro" id="IPR037069">
    <property type="entry name" value="AcylCoA_DH/ox_N_sf"/>
</dbReference>
<dbReference type="Pfam" id="PF02771">
    <property type="entry name" value="Acyl-CoA_dh_N"/>
    <property type="match status" value="1"/>
</dbReference>
<dbReference type="InterPro" id="IPR036250">
    <property type="entry name" value="AcylCo_DH-like_C"/>
</dbReference>
<dbReference type="PANTHER" id="PTHR43884:SF20">
    <property type="entry name" value="ACYL-COA DEHYDROGENASE FADE28"/>
    <property type="match status" value="1"/>
</dbReference>
<reference evidence="5 6" key="1">
    <citation type="submission" date="2019-06" db="EMBL/GenBank/DDBJ databases">
        <title>Sequencing the genomes of 1000 actinobacteria strains.</title>
        <authorList>
            <person name="Klenk H.-P."/>
        </authorList>
    </citation>
    <scope>NUCLEOTIDE SEQUENCE [LARGE SCALE GENOMIC DNA]</scope>
    <source>
        <strain evidence="5 6">DSM 43866</strain>
    </source>
</reference>
<evidence type="ECO:0000313" key="6">
    <source>
        <dbReference type="Proteomes" id="UP000320239"/>
    </source>
</evidence>
<keyword evidence="1" id="KW-0285">Flavoprotein</keyword>
<keyword evidence="2" id="KW-0274">FAD</keyword>
<dbReference type="Proteomes" id="UP000320239">
    <property type="component" value="Unassembled WGS sequence"/>
</dbReference>
<dbReference type="InterPro" id="IPR013786">
    <property type="entry name" value="AcylCoA_DH/ox_N"/>
</dbReference>
<organism evidence="5 6">
    <name type="scientific">Actinoplanes teichomyceticus</name>
    <dbReference type="NCBI Taxonomy" id="1867"/>
    <lineage>
        <taxon>Bacteria</taxon>
        <taxon>Bacillati</taxon>
        <taxon>Actinomycetota</taxon>
        <taxon>Actinomycetes</taxon>
        <taxon>Micromonosporales</taxon>
        <taxon>Micromonosporaceae</taxon>
        <taxon>Actinoplanes</taxon>
    </lineage>
</organism>
<dbReference type="OrthoDB" id="2986495at2"/>
<dbReference type="EMBL" id="VIWY01000002">
    <property type="protein sequence ID" value="TWG24784.1"/>
    <property type="molecule type" value="Genomic_DNA"/>
</dbReference>
<comment type="caution">
    <text evidence="5">The sequence shown here is derived from an EMBL/GenBank/DDBJ whole genome shotgun (WGS) entry which is preliminary data.</text>
</comment>